<dbReference type="InterPro" id="IPR055431">
    <property type="entry name" value="RsgI_M"/>
</dbReference>
<keyword evidence="2" id="KW-0472">Membrane</keyword>
<gene>
    <name evidence="4" type="ORF">ATW55_10570</name>
</gene>
<keyword evidence="2" id="KW-0812">Transmembrane</keyword>
<evidence type="ECO:0000259" key="3">
    <source>
        <dbReference type="Pfam" id="PF23750"/>
    </source>
</evidence>
<dbReference type="Proteomes" id="UP000053557">
    <property type="component" value="Unassembled WGS sequence"/>
</dbReference>
<organism evidence="4 5">
    <name type="scientific">Ferroacidibacillus organovorans</name>
    <dbReference type="NCBI Taxonomy" id="1765683"/>
    <lineage>
        <taxon>Bacteria</taxon>
        <taxon>Bacillati</taxon>
        <taxon>Bacillota</taxon>
        <taxon>Bacilli</taxon>
        <taxon>Bacillales</taxon>
        <taxon>Alicyclobacillaceae</taxon>
        <taxon>Ferroacidibacillus</taxon>
    </lineage>
</organism>
<name>A0A101XNW5_9BACL</name>
<comment type="caution">
    <text evidence="4">The sequence shown here is derived from an EMBL/GenBank/DDBJ whole genome shotgun (WGS) entry which is preliminary data.</text>
</comment>
<feature type="compositionally biased region" description="Polar residues" evidence="1">
    <location>
        <begin position="403"/>
        <end position="418"/>
    </location>
</feature>
<feature type="compositionally biased region" description="Basic and acidic residues" evidence="1">
    <location>
        <begin position="312"/>
        <end position="327"/>
    </location>
</feature>
<dbReference type="OrthoDB" id="9800626at2"/>
<feature type="compositionally biased region" description="Basic and acidic residues" evidence="1">
    <location>
        <begin position="364"/>
        <end position="385"/>
    </location>
</feature>
<keyword evidence="2" id="KW-1133">Transmembrane helix</keyword>
<feature type="compositionally biased region" description="Low complexity" evidence="1">
    <location>
        <begin position="499"/>
        <end position="512"/>
    </location>
</feature>
<feature type="region of interest" description="Disordered" evidence="1">
    <location>
        <begin position="290"/>
        <end position="548"/>
    </location>
</feature>
<evidence type="ECO:0000313" key="5">
    <source>
        <dbReference type="Proteomes" id="UP000053557"/>
    </source>
</evidence>
<feature type="domain" description="Anti-sigma factor RsgI-like middle" evidence="3">
    <location>
        <begin position="91"/>
        <end position="221"/>
    </location>
</feature>
<evidence type="ECO:0000256" key="1">
    <source>
        <dbReference type="SAM" id="MobiDB-lite"/>
    </source>
</evidence>
<dbReference type="RefSeq" id="WP_067719608.1">
    <property type="nucleotide sequence ID" value="NZ_LPVJ01000070.1"/>
</dbReference>
<feature type="compositionally biased region" description="Basic and acidic residues" evidence="1">
    <location>
        <begin position="452"/>
        <end position="466"/>
    </location>
</feature>
<reference evidence="4 5" key="1">
    <citation type="submission" date="2015-12" db="EMBL/GenBank/DDBJ databases">
        <title>Draft genome sequence of Acidibacillus ferrooxidans ITV001, isolated from a chalcopyrite acid mine drainage site in Brazil.</title>
        <authorList>
            <person name="Dall'Agnol H."/>
            <person name="Nancucheo I."/>
            <person name="Johnson B."/>
            <person name="Oliveira R."/>
            <person name="Leite L."/>
            <person name="Pylro V."/>
            <person name="Nunes G.L."/>
            <person name="Tzotzos G."/>
            <person name="Fernandes G.R."/>
            <person name="Dutra J."/>
            <person name="Orellana S.C."/>
            <person name="Oliveira G."/>
        </authorList>
    </citation>
    <scope>NUCLEOTIDE SEQUENCE [LARGE SCALE GENOMIC DNA]</scope>
    <source>
        <strain evidence="5">ITV01</strain>
    </source>
</reference>
<dbReference type="AlphaFoldDB" id="A0A101XNW5"/>
<protein>
    <recommendedName>
        <fullName evidence="3">Anti-sigma factor RsgI-like middle domain-containing protein</fullName>
    </recommendedName>
</protein>
<evidence type="ECO:0000313" key="4">
    <source>
        <dbReference type="EMBL" id="KUO94842.1"/>
    </source>
</evidence>
<dbReference type="EMBL" id="LPVJ01000070">
    <property type="protein sequence ID" value="KUO94842.1"/>
    <property type="molecule type" value="Genomic_DNA"/>
</dbReference>
<feature type="compositionally biased region" description="Polar residues" evidence="1">
    <location>
        <begin position="331"/>
        <end position="350"/>
    </location>
</feature>
<sequence length="548" mass="58065">MRAFIMSFPDDATAVIMTPDARFERIARTPSMQIGERIDIPATLIDGAITQMRARRRLRRGTGAFGAVAAFLLVAFLSLSQLMPAFAKPTAYLSIDINPSVQFSVSNQNIVLGVASLDADGAHALRGLHLVHLPIKIAVERYLKKISSLGYLHALSSVIVTSTAGNHVTSTQLQSLLSLTDASIRSTVGKRQVFVASFIASPSLWRLAQRLHVSPGRLAFYVEARRRGLHVSWREIESGALSPAVGGQKVANRIVQTVSSDKTLPHVLKLVTAHLKNDATKNTLKGEVLAAAPPLPPLPPLENLEPQSTSHKSRDTHTEHARGKTADGTKPPSSDQTKTQPSSDAGSLQSRLPALLPPLPPVTDGHRPGETEKHLRGDARDKTHGNLDGNPNSQENRGARGGSDSQGYSKTADGQSPIQGDGTAQREQGLTPGRVVVSIAPHFIDLPSTHAQEGDGRTKSKDRRQPAGDGSGAGEDHSPGVSMTFSGQGGLSLPPLPPIGQSSGASGQGIPPLTSSTDGFSAAGQGDQQHASREQRKKHHHHDTGGDG</sequence>
<keyword evidence="5" id="KW-1185">Reference proteome</keyword>
<evidence type="ECO:0000256" key="2">
    <source>
        <dbReference type="SAM" id="Phobius"/>
    </source>
</evidence>
<accession>A0A101XNW5</accession>
<dbReference type="Pfam" id="PF23750">
    <property type="entry name" value="RsgI_M"/>
    <property type="match status" value="1"/>
</dbReference>
<proteinExistence type="predicted"/>
<feature type="transmembrane region" description="Helical" evidence="2">
    <location>
        <begin position="62"/>
        <end position="83"/>
    </location>
</feature>